<protein>
    <submittedName>
        <fullName evidence="1">Uncharacterized protein</fullName>
    </submittedName>
</protein>
<evidence type="ECO:0000313" key="1">
    <source>
        <dbReference type="EMBL" id="KAF7274887.1"/>
    </source>
</evidence>
<dbReference type="AlphaFoldDB" id="A0A834IIR2"/>
<reference evidence="1" key="1">
    <citation type="submission" date="2020-08" db="EMBL/GenBank/DDBJ databases">
        <title>Genome sequencing and assembly of the red palm weevil Rhynchophorus ferrugineus.</title>
        <authorList>
            <person name="Dias G.B."/>
            <person name="Bergman C.M."/>
            <person name="Manee M."/>
        </authorList>
    </citation>
    <scope>NUCLEOTIDE SEQUENCE</scope>
    <source>
        <strain evidence="1">AA-2017</strain>
        <tissue evidence="1">Whole larva</tissue>
    </source>
</reference>
<feature type="non-terminal residue" evidence="1">
    <location>
        <position position="1"/>
    </location>
</feature>
<organism evidence="1 2">
    <name type="scientific">Rhynchophorus ferrugineus</name>
    <name type="common">Red palm weevil</name>
    <name type="synonym">Curculio ferrugineus</name>
    <dbReference type="NCBI Taxonomy" id="354439"/>
    <lineage>
        <taxon>Eukaryota</taxon>
        <taxon>Metazoa</taxon>
        <taxon>Ecdysozoa</taxon>
        <taxon>Arthropoda</taxon>
        <taxon>Hexapoda</taxon>
        <taxon>Insecta</taxon>
        <taxon>Pterygota</taxon>
        <taxon>Neoptera</taxon>
        <taxon>Endopterygota</taxon>
        <taxon>Coleoptera</taxon>
        <taxon>Polyphaga</taxon>
        <taxon>Cucujiformia</taxon>
        <taxon>Curculionidae</taxon>
        <taxon>Dryophthorinae</taxon>
        <taxon>Rhynchophorus</taxon>
    </lineage>
</organism>
<gene>
    <name evidence="1" type="ORF">GWI33_012450</name>
</gene>
<evidence type="ECO:0000313" key="2">
    <source>
        <dbReference type="Proteomes" id="UP000625711"/>
    </source>
</evidence>
<name>A0A834IIR2_RHYFE</name>
<dbReference type="EMBL" id="JAACXV010011907">
    <property type="protein sequence ID" value="KAF7274887.1"/>
    <property type="molecule type" value="Genomic_DNA"/>
</dbReference>
<dbReference type="Proteomes" id="UP000625711">
    <property type="component" value="Unassembled WGS sequence"/>
</dbReference>
<accession>A0A834IIR2</accession>
<proteinExistence type="predicted"/>
<keyword evidence="2" id="KW-1185">Reference proteome</keyword>
<sequence length="53" mass="5814">FGFARARSVQTDSLSVTNTFGAYPSFRTKAGNLFDLSSYSPVIMCYRLLSVIG</sequence>
<comment type="caution">
    <text evidence="1">The sequence shown here is derived from an EMBL/GenBank/DDBJ whole genome shotgun (WGS) entry which is preliminary data.</text>
</comment>